<protein>
    <submittedName>
        <fullName evidence="1">Uncharacterized protein</fullName>
    </submittedName>
</protein>
<reference evidence="1" key="1">
    <citation type="submission" date="2019-12" db="EMBL/GenBank/DDBJ databases">
        <title>Novel species isolated from a subtropical stream in China.</title>
        <authorList>
            <person name="Lu H."/>
        </authorList>
    </citation>
    <scope>NUCLEOTIDE SEQUENCE [LARGE SCALE GENOMIC DNA]</scope>
    <source>
        <strain evidence="1">FT81W</strain>
    </source>
</reference>
<comment type="caution">
    <text evidence="1">The sequence shown here is derived from an EMBL/GenBank/DDBJ whole genome shotgun (WGS) entry which is preliminary data.</text>
</comment>
<dbReference type="EMBL" id="WWCX01000068">
    <property type="protein sequence ID" value="MYM97307.1"/>
    <property type="molecule type" value="Genomic_DNA"/>
</dbReference>
<evidence type="ECO:0000313" key="1">
    <source>
        <dbReference type="EMBL" id="MYM97307.1"/>
    </source>
</evidence>
<sequence>MPAMAEALTFYVKRPRGAWLSGMTEQRRFIQQAELYLIKRQKAHFDVIEM</sequence>
<name>A0A845GXA8_9BURK</name>
<evidence type="ECO:0000313" key="2">
    <source>
        <dbReference type="Proteomes" id="UP000447355"/>
    </source>
</evidence>
<proteinExistence type="predicted"/>
<dbReference type="AlphaFoldDB" id="A0A845GXA8"/>
<organism evidence="1 2">
    <name type="scientific">Duganella vulcania</name>
    <dbReference type="NCBI Taxonomy" id="2692166"/>
    <lineage>
        <taxon>Bacteria</taxon>
        <taxon>Pseudomonadati</taxon>
        <taxon>Pseudomonadota</taxon>
        <taxon>Betaproteobacteria</taxon>
        <taxon>Burkholderiales</taxon>
        <taxon>Oxalobacteraceae</taxon>
        <taxon>Telluria group</taxon>
        <taxon>Duganella</taxon>
    </lineage>
</organism>
<dbReference type="RefSeq" id="WP_158568768.1">
    <property type="nucleotide sequence ID" value="NZ_WWCX01000068.1"/>
</dbReference>
<dbReference type="Proteomes" id="UP000447355">
    <property type="component" value="Unassembled WGS sequence"/>
</dbReference>
<gene>
    <name evidence="1" type="ORF">GTP90_25990</name>
</gene>
<accession>A0A845GXA8</accession>